<keyword evidence="2" id="KW-1185">Reference proteome</keyword>
<dbReference type="EMBL" id="JBHRVQ010000001">
    <property type="protein sequence ID" value="MFC3388102.1"/>
    <property type="molecule type" value="Genomic_DNA"/>
</dbReference>
<dbReference type="Proteomes" id="UP001595637">
    <property type="component" value="Unassembled WGS sequence"/>
</dbReference>
<gene>
    <name evidence="1" type="ORF">ACFOEO_05925</name>
</gene>
<proteinExistence type="predicted"/>
<sequence>MLLDEQAFRTLIQEAVKDALPKQEERVYQEYATINEFLSISGMRGTWFRDNVLGHPNFKECVYRAGNKYYIHVTKGLKKLESILRELERR</sequence>
<accession>A0ABV7N7B7</accession>
<name>A0ABV7N7B7_9STAP</name>
<comment type="caution">
    <text evidence="1">The sequence shown here is derived from an EMBL/GenBank/DDBJ whole genome shotgun (WGS) entry which is preliminary data.</text>
</comment>
<evidence type="ECO:0000313" key="2">
    <source>
        <dbReference type="Proteomes" id="UP001595637"/>
    </source>
</evidence>
<reference evidence="2" key="1">
    <citation type="journal article" date="2019" name="Int. J. Syst. Evol. Microbiol.">
        <title>The Global Catalogue of Microorganisms (GCM) 10K type strain sequencing project: providing services to taxonomists for standard genome sequencing and annotation.</title>
        <authorList>
            <consortium name="The Broad Institute Genomics Platform"/>
            <consortium name="The Broad Institute Genome Sequencing Center for Infectious Disease"/>
            <person name="Wu L."/>
            <person name="Ma J."/>
        </authorList>
    </citation>
    <scope>NUCLEOTIDE SEQUENCE [LARGE SCALE GENOMIC DNA]</scope>
    <source>
        <strain evidence="2">CCM 7756</strain>
    </source>
</reference>
<protein>
    <recommendedName>
        <fullName evidence="3">Pathogenicity island protein</fullName>
    </recommendedName>
</protein>
<evidence type="ECO:0008006" key="3">
    <source>
        <dbReference type="Google" id="ProtNLM"/>
    </source>
</evidence>
<dbReference type="RefSeq" id="WP_380653055.1">
    <property type="nucleotide sequence ID" value="NZ_JBHRVQ010000001.1"/>
</dbReference>
<evidence type="ECO:0000313" key="1">
    <source>
        <dbReference type="EMBL" id="MFC3388102.1"/>
    </source>
</evidence>
<organism evidence="1 2">
    <name type="scientific">Salinicoccus sesuvii</name>
    <dbReference type="NCBI Taxonomy" id="868281"/>
    <lineage>
        <taxon>Bacteria</taxon>
        <taxon>Bacillati</taxon>
        <taxon>Bacillota</taxon>
        <taxon>Bacilli</taxon>
        <taxon>Bacillales</taxon>
        <taxon>Staphylococcaceae</taxon>
        <taxon>Salinicoccus</taxon>
    </lineage>
</organism>